<keyword evidence="1" id="KW-0472">Membrane</keyword>
<dbReference type="AlphaFoldDB" id="A0A366KQ77"/>
<feature type="transmembrane region" description="Helical" evidence="1">
    <location>
        <begin position="179"/>
        <end position="204"/>
    </location>
</feature>
<dbReference type="RefSeq" id="WP_113951051.1">
    <property type="nucleotide sequence ID" value="NZ_QNQU01000023.1"/>
</dbReference>
<protein>
    <recommendedName>
        <fullName evidence="4">DUF2975 domain-containing protein</fullName>
    </recommendedName>
</protein>
<dbReference type="EMBL" id="QNQU01000023">
    <property type="protein sequence ID" value="RBQ03274.1"/>
    <property type="molecule type" value="Genomic_DNA"/>
</dbReference>
<feature type="transmembrane region" description="Helical" evidence="1">
    <location>
        <begin position="96"/>
        <end position="121"/>
    </location>
</feature>
<gene>
    <name evidence="2" type="ORF">DRW42_22095</name>
</gene>
<evidence type="ECO:0000313" key="2">
    <source>
        <dbReference type="EMBL" id="RBQ03274.1"/>
    </source>
</evidence>
<evidence type="ECO:0000256" key="1">
    <source>
        <dbReference type="SAM" id="Phobius"/>
    </source>
</evidence>
<name>A0A366KQ77_9SPHI</name>
<feature type="transmembrane region" description="Helical" evidence="1">
    <location>
        <begin position="142"/>
        <end position="159"/>
    </location>
</feature>
<comment type="caution">
    <text evidence="2">The sequence shown here is derived from an EMBL/GenBank/DDBJ whole genome shotgun (WGS) entry which is preliminary data.</text>
</comment>
<keyword evidence="3" id="KW-1185">Reference proteome</keyword>
<dbReference type="Proteomes" id="UP000252081">
    <property type="component" value="Unassembled WGS sequence"/>
</dbReference>
<keyword evidence="1" id="KW-1133">Transmembrane helix</keyword>
<reference evidence="2 3" key="1">
    <citation type="submission" date="2018-07" db="EMBL/GenBank/DDBJ databases">
        <title>A draft genome of a endophytic bacteria, a new species of Pedobacter.</title>
        <authorList>
            <person name="Zhang Z.D."/>
            <person name="Chen Z.J."/>
        </authorList>
    </citation>
    <scope>NUCLEOTIDE SEQUENCE [LARGE SCALE GENOMIC DNA]</scope>
    <source>
        <strain evidence="2 3">RS10</strain>
    </source>
</reference>
<keyword evidence="1" id="KW-0812">Transmembrane</keyword>
<accession>A0A366KQ77</accession>
<proteinExistence type="predicted"/>
<sequence length="218" mass="24620">MKLSESKVIKWLNRFAGFALVLYIVILMVSIFNSGVPSAAKGIKWYTVFNVKAEEKVKNNAVSINEGLDNWFNKGFLVSETKMSSVSLRFKSYSDLFSFSAITFQLAYLFYFLCIGLLILLVKLFFKSLTKDEIFTRKNVSIIIYSSVILMLLPSIRWITQEFLINCITKLKLNDSGYVISNGASFFGTETLIGLVLLAFGLAFKVGVDIKQENEAFV</sequence>
<dbReference type="OrthoDB" id="760390at2"/>
<feature type="transmembrane region" description="Helical" evidence="1">
    <location>
        <begin position="12"/>
        <end position="32"/>
    </location>
</feature>
<evidence type="ECO:0008006" key="4">
    <source>
        <dbReference type="Google" id="ProtNLM"/>
    </source>
</evidence>
<evidence type="ECO:0000313" key="3">
    <source>
        <dbReference type="Proteomes" id="UP000252081"/>
    </source>
</evidence>
<organism evidence="2 3">
    <name type="scientific">Pedobacter miscanthi</name>
    <dbReference type="NCBI Taxonomy" id="2259170"/>
    <lineage>
        <taxon>Bacteria</taxon>
        <taxon>Pseudomonadati</taxon>
        <taxon>Bacteroidota</taxon>
        <taxon>Sphingobacteriia</taxon>
        <taxon>Sphingobacteriales</taxon>
        <taxon>Sphingobacteriaceae</taxon>
        <taxon>Pedobacter</taxon>
    </lineage>
</organism>